<dbReference type="Proteomes" id="UP001209878">
    <property type="component" value="Unassembled WGS sequence"/>
</dbReference>
<name>A0AAD9UIM0_RIDPI</name>
<feature type="transmembrane region" description="Helical" evidence="1">
    <location>
        <begin position="118"/>
        <end position="141"/>
    </location>
</feature>
<feature type="transmembrane region" description="Helical" evidence="1">
    <location>
        <begin position="45"/>
        <end position="66"/>
    </location>
</feature>
<protein>
    <submittedName>
        <fullName evidence="2">Uncharacterized protein</fullName>
    </submittedName>
</protein>
<feature type="transmembrane region" description="Helical" evidence="1">
    <location>
        <begin position="78"/>
        <end position="98"/>
    </location>
</feature>
<evidence type="ECO:0000313" key="2">
    <source>
        <dbReference type="EMBL" id="KAK2190721.1"/>
    </source>
</evidence>
<reference evidence="2" key="1">
    <citation type="journal article" date="2023" name="Mol. Biol. Evol.">
        <title>Third-Generation Sequencing Reveals the Adaptive Role of the Epigenome in Three Deep-Sea Polychaetes.</title>
        <authorList>
            <person name="Perez M."/>
            <person name="Aroh O."/>
            <person name="Sun Y."/>
            <person name="Lan Y."/>
            <person name="Juniper S.K."/>
            <person name="Young C.R."/>
            <person name="Angers B."/>
            <person name="Qian P.Y."/>
        </authorList>
    </citation>
    <scope>NUCLEOTIDE SEQUENCE</scope>
    <source>
        <strain evidence="2">R07B-5</strain>
    </source>
</reference>
<keyword evidence="1" id="KW-0812">Transmembrane</keyword>
<dbReference type="PANTHER" id="PTHR23320">
    <property type="entry name" value="MEMBRANE-SPANNING 4-DOMAINS SUBFAMILY A MS4A -RELATED"/>
    <property type="match status" value="1"/>
</dbReference>
<evidence type="ECO:0000256" key="1">
    <source>
        <dbReference type="SAM" id="Phobius"/>
    </source>
</evidence>
<sequence length="275" mass="30002">MAVETGIETRYSSSQSTVLGWVQVVTGSVVIIAGIVALSTYKGDIIVADLFTGLLMIGTGACGVVAGKHRKASYISAFMVLSMITSIAAIAAFFVWIVEADEVEQKYRRSGQVGVATFTSYVFIFAYLTEGVASIWSAVIAGDVTCCKQRHPGVRPVNQLPSVQQGCAQQWQPYGEQGCGQQWSPYGQPGYRHQWPPYGHHGCGPLYHSNVPQEPPPAYTPRFGGQQPQGPFGKRRPRHHGQIGRCMCDKAEYLKMCTTTNDSYDNRKILTTSVA</sequence>
<dbReference type="EMBL" id="JAODUO010000071">
    <property type="protein sequence ID" value="KAK2190721.1"/>
    <property type="molecule type" value="Genomic_DNA"/>
</dbReference>
<dbReference type="PANTHER" id="PTHR23320:SF172">
    <property type="entry name" value="EXPRESSED PROTEIN"/>
    <property type="match status" value="1"/>
</dbReference>
<proteinExistence type="predicted"/>
<dbReference type="AlphaFoldDB" id="A0AAD9UIM0"/>
<gene>
    <name evidence="2" type="ORF">NP493_73g05046</name>
</gene>
<keyword evidence="1" id="KW-0472">Membrane</keyword>
<evidence type="ECO:0000313" key="3">
    <source>
        <dbReference type="Proteomes" id="UP001209878"/>
    </source>
</evidence>
<dbReference type="InterPro" id="IPR030417">
    <property type="entry name" value="MS4A"/>
</dbReference>
<keyword evidence="3" id="KW-1185">Reference proteome</keyword>
<comment type="caution">
    <text evidence="2">The sequence shown here is derived from an EMBL/GenBank/DDBJ whole genome shotgun (WGS) entry which is preliminary data.</text>
</comment>
<accession>A0AAD9UIM0</accession>
<organism evidence="2 3">
    <name type="scientific">Ridgeia piscesae</name>
    <name type="common">Tubeworm</name>
    <dbReference type="NCBI Taxonomy" id="27915"/>
    <lineage>
        <taxon>Eukaryota</taxon>
        <taxon>Metazoa</taxon>
        <taxon>Spiralia</taxon>
        <taxon>Lophotrochozoa</taxon>
        <taxon>Annelida</taxon>
        <taxon>Polychaeta</taxon>
        <taxon>Sedentaria</taxon>
        <taxon>Canalipalpata</taxon>
        <taxon>Sabellida</taxon>
        <taxon>Siboglinidae</taxon>
        <taxon>Ridgeia</taxon>
    </lineage>
</organism>
<keyword evidence="1" id="KW-1133">Transmembrane helix</keyword>
<feature type="transmembrane region" description="Helical" evidence="1">
    <location>
        <begin position="18"/>
        <end position="39"/>
    </location>
</feature>